<comment type="caution">
    <text evidence="1">The sequence shown here is derived from an EMBL/GenBank/DDBJ whole genome shotgun (WGS) entry which is preliminary data.</text>
</comment>
<evidence type="ECO:0000313" key="2">
    <source>
        <dbReference type="Proteomes" id="UP001596432"/>
    </source>
</evidence>
<dbReference type="AlphaFoldDB" id="A0ABD5XXG2"/>
<dbReference type="GeneID" id="78820102"/>
<protein>
    <recommendedName>
        <fullName evidence="3">DUF35 domain-containing protein</fullName>
    </recommendedName>
</protein>
<proteinExistence type="predicted"/>
<organism evidence="1 2">
    <name type="scientific">Halosimplex aquaticum</name>
    <dbReference type="NCBI Taxonomy" id="3026162"/>
    <lineage>
        <taxon>Archaea</taxon>
        <taxon>Methanobacteriati</taxon>
        <taxon>Methanobacteriota</taxon>
        <taxon>Stenosarchaea group</taxon>
        <taxon>Halobacteria</taxon>
        <taxon>Halobacteriales</taxon>
        <taxon>Haloarculaceae</taxon>
        <taxon>Halosimplex</taxon>
    </lineage>
</organism>
<keyword evidence="2" id="KW-1185">Reference proteome</keyword>
<evidence type="ECO:0000313" key="1">
    <source>
        <dbReference type="EMBL" id="MFC7139838.1"/>
    </source>
</evidence>
<dbReference type="RefSeq" id="WP_274325406.1">
    <property type="nucleotide sequence ID" value="NZ_CP118158.1"/>
</dbReference>
<accession>A0ABD5XXG2</accession>
<evidence type="ECO:0008006" key="3">
    <source>
        <dbReference type="Google" id="ProtNLM"/>
    </source>
</evidence>
<dbReference type="Proteomes" id="UP001596432">
    <property type="component" value="Unassembled WGS sequence"/>
</dbReference>
<sequence>MILTLQCYRCGTDYEYVGTSPHPGQCQACGSPCVPPAGGLTVLNSAHWESVNGLSKVWVYAIDERDRPFEFEVAAQGDHGKLVALRVDGISVDPHVDEALENLPPAVRAELDTAGIERVAAYTPRQSKR</sequence>
<reference evidence="1 2" key="1">
    <citation type="journal article" date="2019" name="Int. J. Syst. Evol. Microbiol.">
        <title>The Global Catalogue of Microorganisms (GCM) 10K type strain sequencing project: providing services to taxonomists for standard genome sequencing and annotation.</title>
        <authorList>
            <consortium name="The Broad Institute Genomics Platform"/>
            <consortium name="The Broad Institute Genome Sequencing Center for Infectious Disease"/>
            <person name="Wu L."/>
            <person name="Ma J."/>
        </authorList>
    </citation>
    <scope>NUCLEOTIDE SEQUENCE [LARGE SCALE GENOMIC DNA]</scope>
    <source>
        <strain evidence="1 2">XZYJT29</strain>
    </source>
</reference>
<gene>
    <name evidence="1" type="ORF">ACFQMA_08300</name>
</gene>
<dbReference type="EMBL" id="JBHTAS010000001">
    <property type="protein sequence ID" value="MFC7139838.1"/>
    <property type="molecule type" value="Genomic_DNA"/>
</dbReference>
<name>A0ABD5XXG2_9EURY</name>